<protein>
    <submittedName>
        <fullName evidence="1">Uncharacterized protein</fullName>
    </submittedName>
</protein>
<dbReference type="GeneID" id="39875974"/>
<reference evidence="1 2" key="1">
    <citation type="journal article" date="2017" name="BMC Genomics">
        <title>Whole-genome assembly of Babesia ovata and comparative genomics between closely related pathogens.</title>
        <authorList>
            <person name="Yamagishi J."/>
            <person name="Asada M."/>
            <person name="Hakimi H."/>
            <person name="Tanaka T.Q."/>
            <person name="Sugimoto C."/>
            <person name="Kawazu S."/>
        </authorList>
    </citation>
    <scope>NUCLEOTIDE SEQUENCE [LARGE SCALE GENOMIC DNA]</scope>
    <source>
        <strain evidence="1 2">Miyake</strain>
    </source>
</reference>
<proteinExistence type="predicted"/>
<dbReference type="VEuPathDB" id="PiroplasmaDB:BOVATA_036970"/>
<accession>A0A2H6KGU4</accession>
<dbReference type="RefSeq" id="XP_028868447.1">
    <property type="nucleotide sequence ID" value="XM_029012614.1"/>
</dbReference>
<comment type="caution">
    <text evidence="1">The sequence shown here is derived from an EMBL/GenBank/DDBJ whole genome shotgun (WGS) entry which is preliminary data.</text>
</comment>
<gene>
    <name evidence="1" type="ORF">BOVATA_036970</name>
</gene>
<evidence type="ECO:0000313" key="1">
    <source>
        <dbReference type="EMBL" id="GBE62204.1"/>
    </source>
</evidence>
<evidence type="ECO:0000313" key="2">
    <source>
        <dbReference type="Proteomes" id="UP000236319"/>
    </source>
</evidence>
<dbReference type="OrthoDB" id="328211at2759"/>
<dbReference type="EMBL" id="BDSA01000004">
    <property type="protein sequence ID" value="GBE62204.1"/>
    <property type="molecule type" value="Genomic_DNA"/>
</dbReference>
<keyword evidence="2" id="KW-1185">Reference proteome</keyword>
<sequence>MFANSRQWCENRFNEAAVNAVRNCRLIVRGNVPCTLSLTSGTHKEIRECNSPQYLVNKRLMLLALVDNASSLSCSIEDPAVCNAFNDVLVGKHVDWKRAELRGCLGQVPENLDKFKDRGTSSDLYKYLMLYAHHRVRRHHLPAQEPCGKRCIEVHATSNALVVNKYGN</sequence>
<name>A0A2H6KGU4_9APIC</name>
<organism evidence="1 2">
    <name type="scientific">Babesia ovata</name>
    <dbReference type="NCBI Taxonomy" id="189622"/>
    <lineage>
        <taxon>Eukaryota</taxon>
        <taxon>Sar</taxon>
        <taxon>Alveolata</taxon>
        <taxon>Apicomplexa</taxon>
        <taxon>Aconoidasida</taxon>
        <taxon>Piroplasmida</taxon>
        <taxon>Babesiidae</taxon>
        <taxon>Babesia</taxon>
    </lineage>
</organism>
<dbReference type="AlphaFoldDB" id="A0A2H6KGU4"/>
<dbReference type="Proteomes" id="UP000236319">
    <property type="component" value="Unassembled WGS sequence"/>
</dbReference>